<evidence type="ECO:0000259" key="5">
    <source>
        <dbReference type="PROSITE" id="PS50075"/>
    </source>
</evidence>
<organism evidence="6">
    <name type="scientific">Xanthomonas arboricola</name>
    <dbReference type="NCBI Taxonomy" id="56448"/>
    <lineage>
        <taxon>Bacteria</taxon>
        <taxon>Pseudomonadati</taxon>
        <taxon>Pseudomonadota</taxon>
        <taxon>Gammaproteobacteria</taxon>
        <taxon>Lysobacterales</taxon>
        <taxon>Lysobacteraceae</taxon>
        <taxon>Xanthomonas</taxon>
    </lineage>
</organism>
<dbReference type="GO" id="GO:0005737">
    <property type="term" value="C:cytoplasm"/>
    <property type="evidence" value="ECO:0007669"/>
    <property type="project" value="TreeGrafter"/>
</dbReference>
<dbReference type="InterPro" id="IPR020845">
    <property type="entry name" value="AMP-binding_CS"/>
</dbReference>
<dbReference type="InterPro" id="IPR010071">
    <property type="entry name" value="AA_adenyl_dom"/>
</dbReference>
<feature type="domain" description="Carrier" evidence="5">
    <location>
        <begin position="960"/>
        <end position="1035"/>
    </location>
</feature>
<dbReference type="InterPro" id="IPR045851">
    <property type="entry name" value="AMP-bd_C_sf"/>
</dbReference>
<evidence type="ECO:0000256" key="4">
    <source>
        <dbReference type="ARBA" id="ARBA00022553"/>
    </source>
</evidence>
<dbReference type="GO" id="GO:0044550">
    <property type="term" value="P:secondary metabolite biosynthetic process"/>
    <property type="evidence" value="ECO:0007669"/>
    <property type="project" value="TreeGrafter"/>
</dbReference>
<dbReference type="NCBIfam" id="TIGR01733">
    <property type="entry name" value="AA-adenyl-dom"/>
    <property type="match status" value="1"/>
</dbReference>
<dbReference type="AlphaFoldDB" id="A0AB73GSF2"/>
<dbReference type="Pfam" id="PF00501">
    <property type="entry name" value="AMP-binding"/>
    <property type="match status" value="1"/>
</dbReference>
<proteinExistence type="inferred from homology"/>
<dbReference type="FunFam" id="2.30.38.10:FF:000001">
    <property type="entry name" value="Non-ribosomal peptide synthetase PvdI"/>
    <property type="match status" value="1"/>
</dbReference>
<protein>
    <submittedName>
        <fullName evidence="6">Amino acid adenylation domain-containing protein</fullName>
    </submittedName>
</protein>
<dbReference type="InterPro" id="IPR001242">
    <property type="entry name" value="Condensation_dom"/>
</dbReference>
<dbReference type="RefSeq" id="WP_160955137.1">
    <property type="nucleotide sequence ID" value="NZ_JACHNQ010000002.1"/>
</dbReference>
<name>A0AB73GSF2_9XANT</name>
<evidence type="ECO:0000313" key="6">
    <source>
        <dbReference type="EMBL" id="MBB5669004.1"/>
    </source>
</evidence>
<gene>
    <name evidence="6" type="ORF">FHR65_000523</name>
</gene>
<dbReference type="InterPro" id="IPR036736">
    <property type="entry name" value="ACP-like_sf"/>
</dbReference>
<dbReference type="Pfam" id="PF00550">
    <property type="entry name" value="PP-binding"/>
    <property type="match status" value="1"/>
</dbReference>
<dbReference type="InterPro" id="IPR000873">
    <property type="entry name" value="AMP-dep_synth/lig_dom"/>
</dbReference>
<dbReference type="PROSITE" id="PS00012">
    <property type="entry name" value="PHOSPHOPANTETHEINE"/>
    <property type="match status" value="1"/>
</dbReference>
<dbReference type="Pfam" id="PF00668">
    <property type="entry name" value="Condensation"/>
    <property type="match status" value="1"/>
</dbReference>
<dbReference type="GO" id="GO:0003824">
    <property type="term" value="F:catalytic activity"/>
    <property type="evidence" value="ECO:0007669"/>
    <property type="project" value="InterPro"/>
</dbReference>
<dbReference type="PROSITE" id="PS50075">
    <property type="entry name" value="CARRIER"/>
    <property type="match status" value="1"/>
</dbReference>
<dbReference type="Gene3D" id="3.30.559.30">
    <property type="entry name" value="Nonribosomal peptide synthetase, condensation domain"/>
    <property type="match status" value="1"/>
</dbReference>
<dbReference type="Gene3D" id="2.30.38.10">
    <property type="entry name" value="Luciferase, Domain 3"/>
    <property type="match status" value="1"/>
</dbReference>
<comment type="caution">
    <text evidence="6">The sequence shown here is derived from an EMBL/GenBank/DDBJ whole genome shotgun (WGS) entry which is preliminary data.</text>
</comment>
<dbReference type="Gene3D" id="3.30.300.30">
    <property type="match status" value="1"/>
</dbReference>
<dbReference type="PROSITE" id="PS00455">
    <property type="entry name" value="AMP_BINDING"/>
    <property type="match status" value="1"/>
</dbReference>
<dbReference type="PANTHER" id="PTHR45527">
    <property type="entry name" value="NONRIBOSOMAL PEPTIDE SYNTHETASE"/>
    <property type="match status" value="1"/>
</dbReference>
<evidence type="ECO:0000256" key="2">
    <source>
        <dbReference type="ARBA" id="ARBA00006432"/>
    </source>
</evidence>
<sequence>MSRRFPLSQGQQARWFQYQLNPVSRGDHNNVFVVALDTDTIAGRLATAIDALVARHPMLRARFCSDQEGHVEQTITEPRGEILEEVDAREMDLETLQRRVSEDAWRAFEDEQLLLRACLYRRRAGGAVLLLALDHLICDGWSYWRLLGELSAALGSDVETIGKIGADEHDYSAYVNWQEQWLQGPACERQLAYWRDIVGRPQSPLELPAADVGGGGGGVQRAHTLLLSRELCQRLRCFAADHDASLFSVLLAALQILLHRYSGHSTISVGAPMPCRSRAAWRGVVGDFVNMVTLRAWFGDDSRVADVVERARAAVRGSVRHQDYPISTLIRRLELGGTPFDASLVFQNARESGPLTELWNPRREGETITRWGEVALSAFPIQQRVALDRMALAVHAIEFEHGVRCDFIHDETRVDAGAIARMTANFETVLQAMLADPGAQVRTLPLLSADERIQVLEAFNATRVDQQGPETLHGWFQCSARTFPEAIALRSGAQTLSYSELDRRSDAVAARLQRIGVGAQECVAIQLPRGPGLIIAVLGTLKAGAAYVPLDPTYPQERIAAILGSCGARVCIVTAALAAALPANLAALDIDDATLAQEVPWPLPHVHPNGLAYVIYTSGSTGTPKGVMIEHANACNFIAWALRDGGTDAFAHTLFATSISFDLAVYEIFATLAAGGTLEIVRDVLEAPCGPVSLINTVPSGMSALLHARAVPASVRRVNVAGEPLRAELVERIFAGSSAQTVHNLYGPTETTTYSTGVRIGRGDAFAAHIGRPIDNTRIYIVDRAEQALPIGVQGEIYIGGAGVARGYLGRPDLTEERFGSDPFVEGGRWYRTGDLGCWTADGNIEYRGRTDHQVKIRGFRIELGEIETALLCLDGVEAAVVVACGDATGNQRLVAYVVVSPQVHVTPHSLRDALAMSLPAHMVPAGFVPLERLPLTPNGKIDRAALPIPEFSSDRAYRAPTGEIEQQIVQIWGELLGVSRIGRDDNFFDLGGHSLLAMQLTARLRSEFGVTVPLAELFDAPELRYMAERVAVAQAAALASQDMQSMLAELDGLSEDELREILSKEAIDD</sequence>
<dbReference type="Gene3D" id="1.10.1200.10">
    <property type="entry name" value="ACP-like"/>
    <property type="match status" value="1"/>
</dbReference>
<dbReference type="InterPro" id="IPR025110">
    <property type="entry name" value="AMP-bd_C"/>
</dbReference>
<dbReference type="GO" id="GO:0043041">
    <property type="term" value="P:amino acid activation for nonribosomal peptide biosynthetic process"/>
    <property type="evidence" value="ECO:0007669"/>
    <property type="project" value="TreeGrafter"/>
</dbReference>
<evidence type="ECO:0000256" key="1">
    <source>
        <dbReference type="ARBA" id="ARBA00001957"/>
    </source>
</evidence>
<dbReference type="InterPro" id="IPR023213">
    <property type="entry name" value="CAT-like_dom_sf"/>
</dbReference>
<dbReference type="Gene3D" id="3.40.50.980">
    <property type="match status" value="2"/>
</dbReference>
<dbReference type="InterPro" id="IPR020806">
    <property type="entry name" value="PKS_PP-bd"/>
</dbReference>
<keyword evidence="3" id="KW-0596">Phosphopantetheine</keyword>
<dbReference type="FunFam" id="3.40.50.980:FF:000001">
    <property type="entry name" value="Non-ribosomal peptide synthetase"/>
    <property type="match status" value="1"/>
</dbReference>
<dbReference type="Proteomes" id="UP000528595">
    <property type="component" value="Unassembled WGS sequence"/>
</dbReference>
<dbReference type="SUPFAM" id="SSF52777">
    <property type="entry name" value="CoA-dependent acyltransferases"/>
    <property type="match status" value="2"/>
</dbReference>
<reference evidence="6" key="1">
    <citation type="submission" date="2020-08" db="EMBL/GenBank/DDBJ databases">
        <title>Studying the diversity of plant-associated saprophytic bacteria and their role in host health and plant-pathogen interactions.</title>
        <authorList>
            <person name="Potnis N."/>
        </authorList>
    </citation>
    <scope>NUCLEOTIDE SEQUENCE</scope>
    <source>
        <strain evidence="6">F21</strain>
    </source>
</reference>
<dbReference type="InterPro" id="IPR006162">
    <property type="entry name" value="Ppantetheine_attach_site"/>
</dbReference>
<evidence type="ECO:0000256" key="3">
    <source>
        <dbReference type="ARBA" id="ARBA00022450"/>
    </source>
</evidence>
<dbReference type="EMBL" id="JACIIQ010000002">
    <property type="protein sequence ID" value="MBB5669004.1"/>
    <property type="molecule type" value="Genomic_DNA"/>
</dbReference>
<comment type="similarity">
    <text evidence="2">Belongs to the ATP-dependent AMP-binding enzyme family.</text>
</comment>
<dbReference type="FunFam" id="3.30.300.30:FF:000010">
    <property type="entry name" value="Enterobactin synthetase component F"/>
    <property type="match status" value="1"/>
</dbReference>
<dbReference type="SUPFAM" id="SSF47336">
    <property type="entry name" value="ACP-like"/>
    <property type="match status" value="1"/>
</dbReference>
<dbReference type="SMART" id="SM00823">
    <property type="entry name" value="PKS_PP"/>
    <property type="match status" value="1"/>
</dbReference>
<dbReference type="PANTHER" id="PTHR45527:SF1">
    <property type="entry name" value="FATTY ACID SYNTHASE"/>
    <property type="match status" value="1"/>
</dbReference>
<accession>A0AB73GSF2</accession>
<dbReference type="FunFam" id="1.10.1200.10:FF:000005">
    <property type="entry name" value="Nonribosomal peptide synthetase 1"/>
    <property type="match status" value="1"/>
</dbReference>
<dbReference type="Gene3D" id="3.30.559.10">
    <property type="entry name" value="Chloramphenicol acetyltransferase-like domain"/>
    <property type="match status" value="1"/>
</dbReference>
<dbReference type="GO" id="GO:0031177">
    <property type="term" value="F:phosphopantetheine binding"/>
    <property type="evidence" value="ECO:0007669"/>
    <property type="project" value="InterPro"/>
</dbReference>
<comment type="cofactor">
    <cofactor evidence="1">
        <name>pantetheine 4'-phosphate</name>
        <dbReference type="ChEBI" id="CHEBI:47942"/>
    </cofactor>
</comment>
<dbReference type="InterPro" id="IPR009081">
    <property type="entry name" value="PP-bd_ACP"/>
</dbReference>
<keyword evidence="4" id="KW-0597">Phosphoprotein</keyword>
<dbReference type="SUPFAM" id="SSF56801">
    <property type="entry name" value="Acetyl-CoA synthetase-like"/>
    <property type="match status" value="1"/>
</dbReference>
<dbReference type="Pfam" id="PF13193">
    <property type="entry name" value="AMP-binding_C"/>
    <property type="match status" value="1"/>
</dbReference>